<name>A0AAV7NNV8_PLEWA</name>
<gene>
    <name evidence="1" type="ORF">NDU88_005940</name>
</gene>
<evidence type="ECO:0000313" key="2">
    <source>
        <dbReference type="Proteomes" id="UP001066276"/>
    </source>
</evidence>
<reference evidence="1" key="1">
    <citation type="journal article" date="2022" name="bioRxiv">
        <title>Sequencing and chromosome-scale assembly of the giantPleurodeles waltlgenome.</title>
        <authorList>
            <person name="Brown T."/>
            <person name="Elewa A."/>
            <person name="Iarovenko S."/>
            <person name="Subramanian E."/>
            <person name="Araus A.J."/>
            <person name="Petzold A."/>
            <person name="Susuki M."/>
            <person name="Suzuki K.-i.T."/>
            <person name="Hayashi T."/>
            <person name="Toyoda A."/>
            <person name="Oliveira C."/>
            <person name="Osipova E."/>
            <person name="Leigh N.D."/>
            <person name="Simon A."/>
            <person name="Yun M.H."/>
        </authorList>
    </citation>
    <scope>NUCLEOTIDE SEQUENCE</scope>
    <source>
        <strain evidence="1">20211129_DDA</strain>
        <tissue evidence="1">Liver</tissue>
    </source>
</reference>
<dbReference type="AlphaFoldDB" id="A0AAV7NNV8"/>
<accession>A0AAV7NNV8</accession>
<comment type="caution">
    <text evidence="1">The sequence shown here is derived from an EMBL/GenBank/DDBJ whole genome shotgun (WGS) entry which is preliminary data.</text>
</comment>
<dbReference type="EMBL" id="JANPWB010000012">
    <property type="protein sequence ID" value="KAJ1117743.1"/>
    <property type="molecule type" value="Genomic_DNA"/>
</dbReference>
<protein>
    <submittedName>
        <fullName evidence="1">Uncharacterized protein</fullName>
    </submittedName>
</protein>
<evidence type="ECO:0000313" key="1">
    <source>
        <dbReference type="EMBL" id="KAJ1117743.1"/>
    </source>
</evidence>
<organism evidence="1 2">
    <name type="scientific">Pleurodeles waltl</name>
    <name type="common">Iberian ribbed newt</name>
    <dbReference type="NCBI Taxonomy" id="8319"/>
    <lineage>
        <taxon>Eukaryota</taxon>
        <taxon>Metazoa</taxon>
        <taxon>Chordata</taxon>
        <taxon>Craniata</taxon>
        <taxon>Vertebrata</taxon>
        <taxon>Euteleostomi</taxon>
        <taxon>Amphibia</taxon>
        <taxon>Batrachia</taxon>
        <taxon>Caudata</taxon>
        <taxon>Salamandroidea</taxon>
        <taxon>Salamandridae</taxon>
        <taxon>Pleurodelinae</taxon>
        <taxon>Pleurodeles</taxon>
    </lineage>
</organism>
<proteinExistence type="predicted"/>
<keyword evidence="2" id="KW-1185">Reference proteome</keyword>
<sequence>MTLAVGGEVAVLPPTSWQKIKWNYDHGGYRHSHPPLLHSDRQGGDDCWAGDLGLQPGGRHKTAAGITTRLTAMDFMGLGTAMKSMAVSTISAREFLPWH</sequence>
<dbReference type="Proteomes" id="UP001066276">
    <property type="component" value="Chromosome 8"/>
</dbReference>